<dbReference type="GO" id="GO:0015421">
    <property type="term" value="F:ABC-type oligopeptide transporter activity"/>
    <property type="evidence" value="ECO:0007669"/>
    <property type="project" value="TreeGrafter"/>
</dbReference>
<keyword evidence="7 9" id="KW-0472">Membrane</keyword>
<organism evidence="12 13">
    <name type="scientific">Halococcoides cellulosivorans</name>
    <dbReference type="NCBI Taxonomy" id="1679096"/>
    <lineage>
        <taxon>Archaea</taxon>
        <taxon>Methanobacteriati</taxon>
        <taxon>Methanobacteriota</taxon>
        <taxon>Stenosarchaea group</taxon>
        <taxon>Halobacteria</taxon>
        <taxon>Halobacteriales</taxon>
        <taxon>Haloarculaceae</taxon>
        <taxon>Halococcoides</taxon>
    </lineage>
</organism>
<dbReference type="EMBL" id="CP028858">
    <property type="protein sequence ID" value="AWB27063.1"/>
    <property type="molecule type" value="Genomic_DNA"/>
</dbReference>
<proteinExistence type="predicted"/>
<evidence type="ECO:0000256" key="9">
    <source>
        <dbReference type="SAM" id="Phobius"/>
    </source>
</evidence>
<name>A0A2R4WZU5_9EURY</name>
<dbReference type="GO" id="GO:0016020">
    <property type="term" value="C:membrane"/>
    <property type="evidence" value="ECO:0007669"/>
    <property type="project" value="UniProtKB-SubCell"/>
</dbReference>
<dbReference type="InterPro" id="IPR003593">
    <property type="entry name" value="AAA+_ATPase"/>
</dbReference>
<accession>A0A2R4WZU5</accession>
<evidence type="ECO:0000313" key="13">
    <source>
        <dbReference type="Proteomes" id="UP000244727"/>
    </source>
</evidence>
<evidence type="ECO:0000256" key="3">
    <source>
        <dbReference type="ARBA" id="ARBA00022692"/>
    </source>
</evidence>
<keyword evidence="2" id="KW-0813">Transport</keyword>
<evidence type="ECO:0000256" key="5">
    <source>
        <dbReference type="ARBA" id="ARBA00022840"/>
    </source>
</evidence>
<keyword evidence="6 9" id="KW-1133">Transmembrane helix</keyword>
<evidence type="ECO:0000256" key="8">
    <source>
        <dbReference type="SAM" id="MobiDB-lite"/>
    </source>
</evidence>
<dbReference type="KEGG" id="harc:HARCEL1_04750"/>
<dbReference type="SMART" id="SM00382">
    <property type="entry name" value="AAA"/>
    <property type="match status" value="1"/>
</dbReference>
<dbReference type="GeneID" id="36511791"/>
<feature type="transmembrane region" description="Helical" evidence="9">
    <location>
        <begin position="90"/>
        <end position="110"/>
    </location>
</feature>
<dbReference type="GO" id="GO:0016887">
    <property type="term" value="F:ATP hydrolysis activity"/>
    <property type="evidence" value="ECO:0007669"/>
    <property type="project" value="InterPro"/>
</dbReference>
<evidence type="ECO:0000256" key="6">
    <source>
        <dbReference type="ARBA" id="ARBA00022989"/>
    </source>
</evidence>
<dbReference type="InterPro" id="IPR011527">
    <property type="entry name" value="ABC1_TM_dom"/>
</dbReference>
<dbReference type="FunFam" id="3.40.50.300:FF:000287">
    <property type="entry name" value="Multidrug ABC transporter ATP-binding protein"/>
    <property type="match status" value="1"/>
</dbReference>
<evidence type="ECO:0000256" key="7">
    <source>
        <dbReference type="ARBA" id="ARBA00023136"/>
    </source>
</evidence>
<sequence length="674" mass="73593">MDIDAGDDGALDDVRDPVESPMRRLFGTYGRENRWPFIVGVIASVVARLLDLLPPVLLGIAIDATFRQDRPFALGPIPLYRIAPEPPQQVLLSAGIIAGAFLFAAGFHWARNWGWNMFAQRIQHAVRTDTYDRMQDLEMGFFVDRQTGELLSVLSNDVNRLERFLNDGLNSAFRLAVMVVAIAVILFVYNWQLALLTLVVVPLIAAFTYRFVQTIQPKYAAVRSTVGHLNSRIENNLAGIRVIKSATTEPEESARVEDSSGEYLDANWEAIETRIRFFPGLRVLSGVGFVVTFLVGGLWVYSGEGPWILTGTLSEGEFVVFILLSQRFIWPMAQFGQIINMYQRAYASAERIFGLMDYPTRIDEPDDAPPLDVTDGRVSYDGVTFGYDRSDATPLTGGSGTDASAEGDAADGDAAATAGDDSAVEPVLRDVSVSASGGATVGVVGPTGAGKSTLLSLLVRLYDVDRGAITIDGQDVRDVSVRSLRQAVGYVGQDPYLFDGTVRENISYGTPEATDEAIRDAARAAEAHAFVSNLDEGYDTQVGERGVKLSGGQRQRIVLARAILADPPILVLDEATSDVDTETEMLIQRSLNRLTADRTTFVIAHRLSTVRDADQIVVLEDGQIVERGTHDELVATDGLYASLWAVQAGEIDDLPDAFVERARDRRATVEEGDD</sequence>
<dbReference type="Gene3D" id="3.40.50.300">
    <property type="entry name" value="P-loop containing nucleotide triphosphate hydrolases"/>
    <property type="match status" value="1"/>
</dbReference>
<protein>
    <submittedName>
        <fullName evidence="12">Multidrug ABC transporter ATP-binding protein</fullName>
    </submittedName>
</protein>
<dbReference type="PROSITE" id="PS00211">
    <property type="entry name" value="ABC_TRANSPORTER_1"/>
    <property type="match status" value="1"/>
</dbReference>
<dbReference type="AlphaFoldDB" id="A0A2R4WZU5"/>
<dbReference type="InterPro" id="IPR036640">
    <property type="entry name" value="ABC1_TM_sf"/>
</dbReference>
<dbReference type="PROSITE" id="PS50929">
    <property type="entry name" value="ABC_TM1F"/>
    <property type="match status" value="1"/>
</dbReference>
<comment type="subcellular location">
    <subcellularLocation>
        <location evidence="1">Membrane</location>
        <topology evidence="1">Multi-pass membrane protein</topology>
    </subcellularLocation>
</comment>
<feature type="region of interest" description="Disordered" evidence="8">
    <location>
        <begin position="391"/>
        <end position="421"/>
    </location>
</feature>
<dbReference type="InterPro" id="IPR039421">
    <property type="entry name" value="Type_1_exporter"/>
</dbReference>
<evidence type="ECO:0000259" key="11">
    <source>
        <dbReference type="PROSITE" id="PS50929"/>
    </source>
</evidence>
<dbReference type="PROSITE" id="PS50893">
    <property type="entry name" value="ABC_TRANSPORTER_2"/>
    <property type="match status" value="1"/>
</dbReference>
<keyword evidence="13" id="KW-1185">Reference proteome</keyword>
<dbReference type="Pfam" id="PF00664">
    <property type="entry name" value="ABC_membrane"/>
    <property type="match status" value="1"/>
</dbReference>
<feature type="compositionally biased region" description="Low complexity" evidence="8">
    <location>
        <begin position="401"/>
        <end position="421"/>
    </location>
</feature>
<evidence type="ECO:0000256" key="1">
    <source>
        <dbReference type="ARBA" id="ARBA00004141"/>
    </source>
</evidence>
<feature type="transmembrane region" description="Helical" evidence="9">
    <location>
        <begin position="283"/>
        <end position="301"/>
    </location>
</feature>
<dbReference type="InterPro" id="IPR027417">
    <property type="entry name" value="P-loop_NTPase"/>
</dbReference>
<dbReference type="RefSeq" id="WP_108381432.1">
    <property type="nucleotide sequence ID" value="NZ_CP028858.1"/>
</dbReference>
<keyword evidence="3 9" id="KW-0812">Transmembrane</keyword>
<evidence type="ECO:0000256" key="4">
    <source>
        <dbReference type="ARBA" id="ARBA00022741"/>
    </source>
</evidence>
<dbReference type="Gene3D" id="1.20.1560.10">
    <property type="entry name" value="ABC transporter type 1, transmembrane domain"/>
    <property type="match status" value="1"/>
</dbReference>
<dbReference type="InterPro" id="IPR003439">
    <property type="entry name" value="ABC_transporter-like_ATP-bd"/>
</dbReference>
<feature type="domain" description="ABC transporter" evidence="10">
    <location>
        <begin position="409"/>
        <end position="646"/>
    </location>
</feature>
<keyword evidence="4" id="KW-0547">Nucleotide-binding</keyword>
<keyword evidence="5 12" id="KW-0067">ATP-binding</keyword>
<feature type="domain" description="ABC transmembrane type-1" evidence="11">
    <location>
        <begin position="38"/>
        <end position="344"/>
    </location>
</feature>
<dbReference type="GO" id="GO:0005524">
    <property type="term" value="F:ATP binding"/>
    <property type="evidence" value="ECO:0007669"/>
    <property type="project" value="UniProtKB-KW"/>
</dbReference>
<feature type="transmembrane region" description="Helical" evidence="9">
    <location>
        <begin position="172"/>
        <end position="189"/>
    </location>
</feature>
<dbReference type="InterPro" id="IPR017871">
    <property type="entry name" value="ABC_transporter-like_CS"/>
</dbReference>
<feature type="transmembrane region" description="Helical" evidence="9">
    <location>
        <begin position="195"/>
        <end position="212"/>
    </location>
</feature>
<evidence type="ECO:0000256" key="2">
    <source>
        <dbReference type="ARBA" id="ARBA00022448"/>
    </source>
</evidence>
<dbReference type="SUPFAM" id="SSF90123">
    <property type="entry name" value="ABC transporter transmembrane region"/>
    <property type="match status" value="1"/>
</dbReference>
<dbReference type="Pfam" id="PF00005">
    <property type="entry name" value="ABC_tran"/>
    <property type="match status" value="1"/>
</dbReference>
<dbReference type="SUPFAM" id="SSF52540">
    <property type="entry name" value="P-loop containing nucleoside triphosphate hydrolases"/>
    <property type="match status" value="1"/>
</dbReference>
<gene>
    <name evidence="12" type="ORF">HARCEL1_04750</name>
</gene>
<dbReference type="Proteomes" id="UP000244727">
    <property type="component" value="Chromosome"/>
</dbReference>
<dbReference type="PANTHER" id="PTHR43394">
    <property type="entry name" value="ATP-DEPENDENT PERMEASE MDL1, MITOCHONDRIAL"/>
    <property type="match status" value="1"/>
</dbReference>
<dbReference type="PANTHER" id="PTHR43394:SF1">
    <property type="entry name" value="ATP-BINDING CASSETTE SUB-FAMILY B MEMBER 10, MITOCHONDRIAL"/>
    <property type="match status" value="1"/>
</dbReference>
<evidence type="ECO:0000313" key="12">
    <source>
        <dbReference type="EMBL" id="AWB27063.1"/>
    </source>
</evidence>
<dbReference type="CDD" id="cd18565">
    <property type="entry name" value="ABC_6TM_exporter_like"/>
    <property type="match status" value="1"/>
</dbReference>
<reference evidence="12 13" key="1">
    <citation type="submission" date="2018-04" db="EMBL/GenBank/DDBJ databases">
        <title>Halococcoides cellulosivorans gen. nov., sp. nov., an extremely halophilic cellulose-utilizing haloarchaeon from hypersaline lakes.</title>
        <authorList>
            <person name="Sorokin D.Y."/>
            <person name="Toshchakov S.V."/>
            <person name="Samarov N.I."/>
            <person name="Korzhenkov A."/>
            <person name="Kublanov I.V."/>
        </authorList>
    </citation>
    <scope>NUCLEOTIDE SEQUENCE [LARGE SCALE GENOMIC DNA]</scope>
    <source>
        <strain evidence="12 13">HArcel1</strain>
    </source>
</reference>
<evidence type="ECO:0000259" key="10">
    <source>
        <dbReference type="PROSITE" id="PS50893"/>
    </source>
</evidence>